<dbReference type="PANTHER" id="PTHR14136">
    <property type="entry name" value="BTB_POZ DOMAIN-CONTAINING PROTEIN KCTD9"/>
    <property type="match status" value="1"/>
</dbReference>
<organism evidence="1 2">
    <name type="scientific">Micavibrio aeruginosavorus</name>
    <dbReference type="NCBI Taxonomy" id="349221"/>
    <lineage>
        <taxon>Bacteria</taxon>
        <taxon>Pseudomonadati</taxon>
        <taxon>Bdellovibrionota</taxon>
        <taxon>Bdellovibrionia</taxon>
        <taxon>Bdellovibrionales</taxon>
        <taxon>Pseudobdellovibrionaceae</taxon>
        <taxon>Micavibrio</taxon>
    </lineage>
</organism>
<protein>
    <recommendedName>
        <fullName evidence="3">Pentapeptide repeat-containing protein</fullName>
    </recommendedName>
</protein>
<proteinExistence type="predicted"/>
<comment type="caution">
    <text evidence="1">The sequence shown here is derived from an EMBL/GenBank/DDBJ whole genome shotgun (WGS) entry which is preliminary data.</text>
</comment>
<dbReference type="Pfam" id="PF00805">
    <property type="entry name" value="Pentapeptide"/>
    <property type="match status" value="1"/>
</dbReference>
<accession>A0A2W5HIH1</accession>
<reference evidence="1 2" key="1">
    <citation type="submission" date="2017-08" db="EMBL/GenBank/DDBJ databases">
        <title>Infants hospitalized years apart are colonized by the same room-sourced microbial strains.</title>
        <authorList>
            <person name="Brooks B."/>
            <person name="Olm M.R."/>
            <person name="Firek B.A."/>
            <person name="Baker R."/>
            <person name="Thomas B.C."/>
            <person name="Morowitz M.J."/>
            <person name="Banfield J.F."/>
        </authorList>
    </citation>
    <scope>NUCLEOTIDE SEQUENCE [LARGE SCALE GENOMIC DNA]</scope>
    <source>
        <strain evidence="1">S2_006_000_R2_64</strain>
    </source>
</reference>
<dbReference type="PANTHER" id="PTHR14136:SF17">
    <property type="entry name" value="BTB_POZ DOMAIN-CONTAINING PROTEIN KCTD9"/>
    <property type="match status" value="1"/>
</dbReference>
<dbReference type="SUPFAM" id="SSF141571">
    <property type="entry name" value="Pentapeptide repeat-like"/>
    <property type="match status" value="1"/>
</dbReference>
<evidence type="ECO:0000313" key="2">
    <source>
        <dbReference type="Proteomes" id="UP000249739"/>
    </source>
</evidence>
<dbReference type="AlphaFoldDB" id="A0A2W5HIH1"/>
<dbReference type="Gene3D" id="2.160.20.80">
    <property type="entry name" value="E3 ubiquitin-protein ligase SopA"/>
    <property type="match status" value="1"/>
</dbReference>
<dbReference type="Proteomes" id="UP000249739">
    <property type="component" value="Unassembled WGS sequence"/>
</dbReference>
<dbReference type="InterPro" id="IPR001646">
    <property type="entry name" value="5peptide_repeat"/>
</dbReference>
<dbReference type="EMBL" id="QFOT01000176">
    <property type="protein sequence ID" value="PZP53529.1"/>
    <property type="molecule type" value="Genomic_DNA"/>
</dbReference>
<sequence length="208" mass="23127">MQDNRTKYGLRAKNRGLIYEGIHTNFKDALTDAVQINIDLNGIDLTGMDLQNINLDGIDLSNANFANSNLSGANISEANLEECNFEGAELFDACFCYSRLSTCDFTNSRFGSTDFAQADIINCRFAGMTTFSVFFHHANTFAENIYLHQSEPVALEIPPRVVTGFKDPIIFLGKSMLIGNDLYQITGQELVNMTDEILRDLIKNSLNG</sequence>
<gene>
    <name evidence="1" type="ORF">DI586_10920</name>
</gene>
<evidence type="ECO:0008006" key="3">
    <source>
        <dbReference type="Google" id="ProtNLM"/>
    </source>
</evidence>
<name>A0A2W5HIH1_9BACT</name>
<evidence type="ECO:0000313" key="1">
    <source>
        <dbReference type="EMBL" id="PZP53529.1"/>
    </source>
</evidence>
<dbReference type="InterPro" id="IPR051082">
    <property type="entry name" value="Pentapeptide-BTB/POZ_domain"/>
</dbReference>